<dbReference type="EnsemblBacteria" id="BAD85911">
    <property type="protein sequence ID" value="BAD85911"/>
    <property type="gene ID" value="TK1722"/>
</dbReference>
<protein>
    <submittedName>
        <fullName evidence="2">Probable beta-1,3-galactosyltransferase</fullName>
    </submittedName>
</protein>
<accession>Q5JJ22</accession>
<dbReference type="Proteomes" id="UP000000536">
    <property type="component" value="Chromosome"/>
</dbReference>
<organism evidence="2 3">
    <name type="scientific">Thermococcus kodakarensis (strain ATCC BAA-918 / JCM 12380 / KOD1)</name>
    <name type="common">Pyrococcus kodakaraensis (strain KOD1)</name>
    <dbReference type="NCBI Taxonomy" id="69014"/>
    <lineage>
        <taxon>Archaea</taxon>
        <taxon>Methanobacteriati</taxon>
        <taxon>Methanobacteriota</taxon>
        <taxon>Thermococci</taxon>
        <taxon>Thermococcales</taxon>
        <taxon>Thermococcaceae</taxon>
        <taxon>Thermococcus</taxon>
    </lineage>
</organism>
<name>Q5JJ22_THEKO</name>
<dbReference type="PhylomeDB" id="Q5JJ22"/>
<dbReference type="InParanoid" id="Q5JJ22"/>
<feature type="domain" description="Glycosyltransferase 2-like" evidence="1">
    <location>
        <begin position="10"/>
        <end position="130"/>
    </location>
</feature>
<keyword evidence="3" id="KW-1185">Reference proteome</keyword>
<dbReference type="EMBL" id="AP006878">
    <property type="protein sequence ID" value="BAD85911.1"/>
    <property type="molecule type" value="Genomic_DNA"/>
</dbReference>
<gene>
    <name evidence="2" type="ordered locus">TK1722</name>
</gene>
<dbReference type="PATRIC" id="fig|69014.16.peg.1680"/>
<dbReference type="PANTHER" id="PTHR22916:SF66">
    <property type="entry name" value="BETA-1,3-GALACTOSYLTRANSFERASE-RELATED"/>
    <property type="match status" value="1"/>
</dbReference>
<dbReference type="HOGENOM" id="CLU_077620_0_0_2"/>
<evidence type="ECO:0000313" key="2">
    <source>
        <dbReference type="EMBL" id="BAD85911.1"/>
    </source>
</evidence>
<sequence>MENKEMPLVSVIIPTYNSEKTIGKCLESIKNQTYKNIEVIVVDNFSQDKTVEICKKYNAKVIQIKSERTKAKNIGLKKANGKYVLFIDSDMGLTPKVIEECVILIESDPKIGGIIIPERSVGNSYWVKVRDFERSFYTGTEIESARFFRRDLALQVGGFDEDVVFFEESTLPQKIEKLGFNVKARIESHIIHHEENFSLIKWLKKKYYYGQTARRYKSKYREYGNKQISLFYRFGLFFKRKRFWSKPHLAAGVIVLKGLEYLAASVGYLKSS</sequence>
<dbReference type="Pfam" id="PF00535">
    <property type="entry name" value="Glycos_transf_2"/>
    <property type="match status" value="1"/>
</dbReference>
<dbReference type="InterPro" id="IPR029044">
    <property type="entry name" value="Nucleotide-diphossugar_trans"/>
</dbReference>
<evidence type="ECO:0000259" key="1">
    <source>
        <dbReference type="Pfam" id="PF00535"/>
    </source>
</evidence>
<evidence type="ECO:0000313" key="3">
    <source>
        <dbReference type="Proteomes" id="UP000000536"/>
    </source>
</evidence>
<dbReference type="eggNOG" id="arCOG01381">
    <property type="taxonomic scope" value="Archaea"/>
</dbReference>
<reference evidence="2 3" key="1">
    <citation type="journal article" date="2005" name="Genome Res.">
        <title>Complete genome sequence of the hyperthermophilic archaeon Thermococcus kodakaraensis KOD1 and comparison with Pyrococcus genomes.</title>
        <authorList>
            <person name="Fukui T."/>
            <person name="Atomi H."/>
            <person name="Kanai T."/>
            <person name="Matsumi R."/>
            <person name="Fujiwara S."/>
            <person name="Imanaka T."/>
        </authorList>
    </citation>
    <scope>NUCLEOTIDE SEQUENCE [LARGE SCALE GENOMIC DNA]</scope>
    <source>
        <strain evidence="3">ATCC BAA-918 / JCM 12380 / KOD1</strain>
    </source>
</reference>
<dbReference type="KEGG" id="tko:TK1722"/>
<dbReference type="CAZy" id="GT2">
    <property type="family name" value="Glycosyltransferase Family 2"/>
</dbReference>
<dbReference type="CDD" id="cd00761">
    <property type="entry name" value="Glyco_tranf_GTA_type"/>
    <property type="match status" value="1"/>
</dbReference>
<dbReference type="RefSeq" id="WP_011250673.1">
    <property type="nucleotide sequence ID" value="NC_006624.1"/>
</dbReference>
<dbReference type="Gene3D" id="3.90.550.10">
    <property type="entry name" value="Spore Coat Polysaccharide Biosynthesis Protein SpsA, Chain A"/>
    <property type="match status" value="1"/>
</dbReference>
<dbReference type="STRING" id="69014.TK1722"/>
<dbReference type="InterPro" id="IPR001173">
    <property type="entry name" value="Glyco_trans_2-like"/>
</dbReference>
<dbReference type="SUPFAM" id="SSF53448">
    <property type="entry name" value="Nucleotide-diphospho-sugar transferases"/>
    <property type="match status" value="1"/>
</dbReference>
<proteinExistence type="predicted"/>
<dbReference type="PANTHER" id="PTHR22916">
    <property type="entry name" value="GLYCOSYLTRANSFERASE"/>
    <property type="match status" value="1"/>
</dbReference>
<dbReference type="AlphaFoldDB" id="Q5JJ22"/>
<dbReference type="GeneID" id="78448253"/>